<name>A0A8E6B5V8_9BACT</name>
<dbReference type="Pfam" id="PF00875">
    <property type="entry name" value="DNA_photolyase"/>
    <property type="match status" value="1"/>
</dbReference>
<evidence type="ECO:0000313" key="3">
    <source>
        <dbReference type="Proteomes" id="UP000676194"/>
    </source>
</evidence>
<protein>
    <submittedName>
        <fullName evidence="2">Deoxyribodipyrimidine photo-lyase</fullName>
        <ecNumber evidence="2">4.1.99.3</ecNumber>
    </submittedName>
</protein>
<dbReference type="SUPFAM" id="SSF52425">
    <property type="entry name" value="Cryptochrome/photolyase, N-terminal domain"/>
    <property type="match status" value="1"/>
</dbReference>
<dbReference type="InterPro" id="IPR036155">
    <property type="entry name" value="Crypto/Photolyase_N_sf"/>
</dbReference>
<proteinExistence type="predicted"/>
<dbReference type="EC" id="4.1.99.3" evidence="2"/>
<evidence type="ECO:0000313" key="2">
    <source>
        <dbReference type="EMBL" id="QVL31701.1"/>
    </source>
</evidence>
<dbReference type="EMBL" id="CP074694">
    <property type="protein sequence ID" value="QVL31701.1"/>
    <property type="molecule type" value="Genomic_DNA"/>
</dbReference>
<dbReference type="AlphaFoldDB" id="A0A8E6B5V8"/>
<keyword evidence="3" id="KW-1185">Reference proteome</keyword>
<gene>
    <name evidence="2" type="ORF">KIH39_23120</name>
</gene>
<dbReference type="KEGG" id="tsph:KIH39_23120"/>
<dbReference type="Gene3D" id="3.40.50.620">
    <property type="entry name" value="HUPs"/>
    <property type="match status" value="1"/>
</dbReference>
<evidence type="ECO:0000259" key="1">
    <source>
        <dbReference type="Pfam" id="PF00875"/>
    </source>
</evidence>
<dbReference type="InterPro" id="IPR014729">
    <property type="entry name" value="Rossmann-like_a/b/a_fold"/>
</dbReference>
<reference evidence="2" key="1">
    <citation type="submission" date="2021-05" db="EMBL/GenBank/DDBJ databases">
        <title>Complete genome sequence of the cellulolytic planctomycete Telmatocola sphagniphila SP2T and characterization of the first cellulase from planctomycetes.</title>
        <authorList>
            <person name="Rakitin A.L."/>
            <person name="Beletsky A.V."/>
            <person name="Naumoff D.G."/>
            <person name="Kulichevskaya I.S."/>
            <person name="Mardanov A.V."/>
            <person name="Ravin N.V."/>
            <person name="Dedysh S.N."/>
        </authorList>
    </citation>
    <scope>NUCLEOTIDE SEQUENCE</scope>
    <source>
        <strain evidence="2">SP2T</strain>
    </source>
</reference>
<feature type="domain" description="Photolyase/cryptochrome alpha/beta" evidence="1">
    <location>
        <begin position="70"/>
        <end position="158"/>
    </location>
</feature>
<accession>A0A8E6B5V8</accession>
<dbReference type="GO" id="GO:0003904">
    <property type="term" value="F:deoxyribodipyrimidine photo-lyase activity"/>
    <property type="evidence" value="ECO:0007669"/>
    <property type="project" value="UniProtKB-EC"/>
</dbReference>
<organism evidence="2 3">
    <name type="scientific">Telmatocola sphagniphila</name>
    <dbReference type="NCBI Taxonomy" id="1123043"/>
    <lineage>
        <taxon>Bacteria</taxon>
        <taxon>Pseudomonadati</taxon>
        <taxon>Planctomycetota</taxon>
        <taxon>Planctomycetia</taxon>
        <taxon>Gemmatales</taxon>
        <taxon>Gemmataceae</taxon>
    </lineage>
</organism>
<dbReference type="InterPro" id="IPR006050">
    <property type="entry name" value="DNA_photolyase_N"/>
</dbReference>
<dbReference type="Proteomes" id="UP000676194">
    <property type="component" value="Chromosome"/>
</dbReference>
<dbReference type="RefSeq" id="WP_213495853.1">
    <property type="nucleotide sequence ID" value="NZ_CP074694.1"/>
</dbReference>
<sequence>MKCPFEADYPTLQHRLFTGSSAPMATPTPAAESKRVELSATDIVKRLGPLPPASDLVWVHDAAMSWEDPALKANPEAAVAFVFDEPALRAEPWAYHRLAFVLEGLEDLFEHLLNPTKLVLVGDPAEQLAVLANALGASTVHFSEHPNPTVLETAIQLQKGSKVIVHSRPVFAEYSQEPKRFSRYWELVAPQVLGYRPKSAKRMHQ</sequence>
<keyword evidence="2" id="KW-0456">Lyase</keyword>